<dbReference type="Proteomes" id="UP000266723">
    <property type="component" value="Unassembled WGS sequence"/>
</dbReference>
<evidence type="ECO:0000313" key="2">
    <source>
        <dbReference type="EMBL" id="KAF3493275.1"/>
    </source>
</evidence>
<keyword evidence="1" id="KW-0472">Membrane</keyword>
<reference evidence="2 3" key="1">
    <citation type="journal article" date="2020" name="BMC Genomics">
        <title>Intraspecific diversification of the crop wild relative Brassica cretica Lam. using demographic model selection.</title>
        <authorList>
            <person name="Kioukis A."/>
            <person name="Michalopoulou V.A."/>
            <person name="Briers L."/>
            <person name="Pirintsos S."/>
            <person name="Studholme D.J."/>
            <person name="Pavlidis P."/>
            <person name="Sarris P.F."/>
        </authorList>
    </citation>
    <scope>NUCLEOTIDE SEQUENCE [LARGE SCALE GENOMIC DNA]</scope>
    <source>
        <strain evidence="3">cv. PFS-1207/04</strain>
    </source>
</reference>
<evidence type="ECO:0000256" key="1">
    <source>
        <dbReference type="SAM" id="Phobius"/>
    </source>
</evidence>
<gene>
    <name evidence="2" type="ORF">DY000_02055594</name>
</gene>
<comment type="caution">
    <text evidence="2">The sequence shown here is derived from an EMBL/GenBank/DDBJ whole genome shotgun (WGS) entry which is preliminary data.</text>
</comment>
<keyword evidence="1" id="KW-0812">Transmembrane</keyword>
<protein>
    <submittedName>
        <fullName evidence="2">Uncharacterized protein</fullName>
    </submittedName>
</protein>
<name>A0ABQ7A6H1_BRACR</name>
<feature type="transmembrane region" description="Helical" evidence="1">
    <location>
        <begin position="96"/>
        <end position="120"/>
    </location>
</feature>
<proteinExistence type="predicted"/>
<dbReference type="EMBL" id="QGKV02002055">
    <property type="protein sequence ID" value="KAF3493275.1"/>
    <property type="molecule type" value="Genomic_DNA"/>
</dbReference>
<evidence type="ECO:0000313" key="3">
    <source>
        <dbReference type="Proteomes" id="UP000266723"/>
    </source>
</evidence>
<sequence>MWCLSGLLGIKKIKSLWPHSSMLAWTSKIYPNSDAVCQAILQAIDAPLIGRLEILGAFAKWPQENEWMTDPIAIGDIDGPEIQTALSLGSLTKRNLFVFALNLCLSFFSTGSGLCGGWWIHIVPWMVVDDDSRLHQDLVASGT</sequence>
<keyword evidence="1" id="KW-1133">Transmembrane helix</keyword>
<keyword evidence="3" id="KW-1185">Reference proteome</keyword>
<organism evidence="2 3">
    <name type="scientific">Brassica cretica</name>
    <name type="common">Mustard</name>
    <dbReference type="NCBI Taxonomy" id="69181"/>
    <lineage>
        <taxon>Eukaryota</taxon>
        <taxon>Viridiplantae</taxon>
        <taxon>Streptophyta</taxon>
        <taxon>Embryophyta</taxon>
        <taxon>Tracheophyta</taxon>
        <taxon>Spermatophyta</taxon>
        <taxon>Magnoliopsida</taxon>
        <taxon>eudicotyledons</taxon>
        <taxon>Gunneridae</taxon>
        <taxon>Pentapetalae</taxon>
        <taxon>rosids</taxon>
        <taxon>malvids</taxon>
        <taxon>Brassicales</taxon>
        <taxon>Brassicaceae</taxon>
        <taxon>Brassiceae</taxon>
        <taxon>Brassica</taxon>
    </lineage>
</organism>
<accession>A0ABQ7A6H1</accession>